<dbReference type="PANTHER" id="PTHR30511">
    <property type="entry name" value="ALANINE RACEMASE"/>
    <property type="match status" value="1"/>
</dbReference>
<sequence>MPYSELHFKRAWAEISLDRLKKNALYCLSLLPPSCQPMYVVKANAYGHGAVKTAELLSGELNAGWFAVSSLDEAAELRHAKIPGEILILGYTPPQYAGELISCGAVQAVTDLEYAKALSCEAIKAGGRIRVHTAIDTGMTRIGLGSGGSCGRAVKEAYSISSLPGLLAEGIFSHLSSADGAGESDREFTASQIKSFLQIKKELARLGFVPRYSHILNSAGAYIQPGEVSSFARFGIMLYGISPSPDICLDGKIEPVMELKALVAQVKEVPGGVPVSYGRSYVTGGRTRIATVTVGYGDGYPRLLSNRGRVLIRGKSAPIIGRVCMDQLMVDASGIDGVTAGDTVTLIGRDGGECISAWELAGSCSMIAYEIVCAVAERVPRVYIREK</sequence>
<accession>A0A9D1NQ06</accession>
<dbReference type="FunFam" id="3.20.20.10:FF:000002">
    <property type="entry name" value="Alanine racemase"/>
    <property type="match status" value="1"/>
</dbReference>
<evidence type="ECO:0000259" key="7">
    <source>
        <dbReference type="SMART" id="SM01005"/>
    </source>
</evidence>
<keyword evidence="2 4" id="KW-0663">Pyridoxal phosphate</keyword>
<dbReference type="SUPFAM" id="SSF51419">
    <property type="entry name" value="PLP-binding barrel"/>
    <property type="match status" value="1"/>
</dbReference>
<dbReference type="PANTHER" id="PTHR30511:SF0">
    <property type="entry name" value="ALANINE RACEMASE, CATABOLIC-RELATED"/>
    <property type="match status" value="1"/>
</dbReference>
<dbReference type="Gene3D" id="2.40.37.10">
    <property type="entry name" value="Lyase, Ornithine Decarboxylase, Chain A, domain 1"/>
    <property type="match status" value="1"/>
</dbReference>
<organism evidence="8 9">
    <name type="scientific">Candidatus Faeciplasma avium</name>
    <dbReference type="NCBI Taxonomy" id="2840798"/>
    <lineage>
        <taxon>Bacteria</taxon>
        <taxon>Bacillati</taxon>
        <taxon>Bacillota</taxon>
        <taxon>Clostridia</taxon>
        <taxon>Eubacteriales</taxon>
        <taxon>Oscillospiraceae</taxon>
        <taxon>Oscillospiraceae incertae sedis</taxon>
        <taxon>Candidatus Faeciplasma</taxon>
    </lineage>
</organism>
<evidence type="ECO:0000256" key="1">
    <source>
        <dbReference type="ARBA" id="ARBA00001933"/>
    </source>
</evidence>
<feature type="modified residue" description="N6-(pyridoxal phosphate)lysine" evidence="4 5">
    <location>
        <position position="42"/>
    </location>
</feature>
<dbReference type="PROSITE" id="PS00395">
    <property type="entry name" value="ALANINE_RACEMASE"/>
    <property type="match status" value="1"/>
</dbReference>
<feature type="binding site" evidence="4 6">
    <location>
        <position position="325"/>
    </location>
    <ligand>
        <name>substrate</name>
    </ligand>
</feature>
<evidence type="ECO:0000256" key="6">
    <source>
        <dbReference type="PIRSR" id="PIRSR600821-52"/>
    </source>
</evidence>
<dbReference type="SMART" id="SM01005">
    <property type="entry name" value="Ala_racemase_C"/>
    <property type="match status" value="1"/>
</dbReference>
<evidence type="ECO:0000313" key="8">
    <source>
        <dbReference type="EMBL" id="HIV10667.1"/>
    </source>
</evidence>
<evidence type="ECO:0000256" key="2">
    <source>
        <dbReference type="ARBA" id="ARBA00022898"/>
    </source>
</evidence>
<comment type="pathway">
    <text evidence="4">Amino-acid biosynthesis; D-alanine biosynthesis; D-alanine from L-alanine: step 1/1.</text>
</comment>
<dbReference type="InterPro" id="IPR001608">
    <property type="entry name" value="Ala_racemase_N"/>
</dbReference>
<gene>
    <name evidence="8" type="primary">alr</name>
    <name evidence="8" type="ORF">IAD28_03095</name>
</gene>
<dbReference type="EC" id="5.1.1.1" evidence="4"/>
<evidence type="ECO:0000256" key="4">
    <source>
        <dbReference type="HAMAP-Rule" id="MF_01201"/>
    </source>
</evidence>
<dbReference type="InterPro" id="IPR011079">
    <property type="entry name" value="Ala_racemase_C"/>
</dbReference>
<comment type="caution">
    <text evidence="8">The sequence shown here is derived from an EMBL/GenBank/DDBJ whole genome shotgun (WGS) entry which is preliminary data.</text>
</comment>
<keyword evidence="3 4" id="KW-0413">Isomerase</keyword>
<dbReference type="Gene3D" id="3.20.20.10">
    <property type="entry name" value="Alanine racemase"/>
    <property type="match status" value="1"/>
</dbReference>
<dbReference type="EMBL" id="DVOL01000042">
    <property type="protein sequence ID" value="HIV10667.1"/>
    <property type="molecule type" value="Genomic_DNA"/>
</dbReference>
<feature type="binding site" evidence="4 6">
    <location>
        <position position="141"/>
    </location>
    <ligand>
        <name>substrate</name>
    </ligand>
</feature>
<comment type="cofactor">
    <cofactor evidence="1 4 5">
        <name>pyridoxal 5'-phosphate</name>
        <dbReference type="ChEBI" id="CHEBI:597326"/>
    </cofactor>
</comment>
<evidence type="ECO:0000256" key="3">
    <source>
        <dbReference type="ARBA" id="ARBA00023235"/>
    </source>
</evidence>
<dbReference type="GO" id="GO:0030170">
    <property type="term" value="F:pyridoxal phosphate binding"/>
    <property type="evidence" value="ECO:0007669"/>
    <property type="project" value="UniProtKB-UniRule"/>
</dbReference>
<proteinExistence type="inferred from homology"/>
<dbReference type="Pfam" id="PF00842">
    <property type="entry name" value="Ala_racemase_C"/>
    <property type="match status" value="1"/>
</dbReference>
<dbReference type="GO" id="GO:0009252">
    <property type="term" value="P:peptidoglycan biosynthetic process"/>
    <property type="evidence" value="ECO:0007669"/>
    <property type="project" value="TreeGrafter"/>
</dbReference>
<dbReference type="PRINTS" id="PR00992">
    <property type="entry name" value="ALARACEMASE"/>
</dbReference>
<feature type="domain" description="Alanine racemase C-terminal" evidence="7">
    <location>
        <begin position="256"/>
        <end position="384"/>
    </location>
</feature>
<dbReference type="InterPro" id="IPR000821">
    <property type="entry name" value="Ala_racemase"/>
</dbReference>
<name>A0A9D1NQ06_9FIRM</name>
<evidence type="ECO:0000256" key="5">
    <source>
        <dbReference type="PIRSR" id="PIRSR600821-50"/>
    </source>
</evidence>
<dbReference type="Pfam" id="PF01168">
    <property type="entry name" value="Ala_racemase_N"/>
    <property type="match status" value="1"/>
</dbReference>
<dbReference type="InterPro" id="IPR020622">
    <property type="entry name" value="Ala_racemase_pyridoxalP-BS"/>
</dbReference>
<feature type="active site" description="Proton acceptor; specific for D-alanine" evidence="4">
    <location>
        <position position="42"/>
    </location>
</feature>
<reference evidence="8" key="2">
    <citation type="journal article" date="2021" name="PeerJ">
        <title>Extensive microbial diversity within the chicken gut microbiome revealed by metagenomics and culture.</title>
        <authorList>
            <person name="Gilroy R."/>
            <person name="Ravi A."/>
            <person name="Getino M."/>
            <person name="Pursley I."/>
            <person name="Horton D.L."/>
            <person name="Alikhan N.F."/>
            <person name="Baker D."/>
            <person name="Gharbi K."/>
            <person name="Hall N."/>
            <person name="Watson M."/>
            <person name="Adriaenssens E.M."/>
            <person name="Foster-Nyarko E."/>
            <person name="Jarju S."/>
            <person name="Secka A."/>
            <person name="Antonio M."/>
            <person name="Oren A."/>
            <person name="Chaudhuri R.R."/>
            <person name="La Ragione R."/>
            <person name="Hildebrand F."/>
            <person name="Pallen M.J."/>
        </authorList>
    </citation>
    <scope>NUCLEOTIDE SEQUENCE</scope>
    <source>
        <strain evidence="8">1370</strain>
    </source>
</reference>
<dbReference type="GO" id="GO:0030632">
    <property type="term" value="P:D-alanine biosynthetic process"/>
    <property type="evidence" value="ECO:0007669"/>
    <property type="project" value="UniProtKB-UniRule"/>
</dbReference>
<comment type="catalytic activity">
    <reaction evidence="4">
        <text>L-alanine = D-alanine</text>
        <dbReference type="Rhea" id="RHEA:20249"/>
        <dbReference type="ChEBI" id="CHEBI:57416"/>
        <dbReference type="ChEBI" id="CHEBI:57972"/>
        <dbReference type="EC" id="5.1.1.1"/>
    </reaction>
</comment>
<dbReference type="GO" id="GO:0008784">
    <property type="term" value="F:alanine racemase activity"/>
    <property type="evidence" value="ECO:0007669"/>
    <property type="project" value="UniProtKB-UniRule"/>
</dbReference>
<dbReference type="InterPro" id="IPR029066">
    <property type="entry name" value="PLP-binding_barrel"/>
</dbReference>
<evidence type="ECO:0000313" key="9">
    <source>
        <dbReference type="Proteomes" id="UP000823960"/>
    </source>
</evidence>
<dbReference type="GO" id="GO:0005829">
    <property type="term" value="C:cytosol"/>
    <property type="evidence" value="ECO:0007669"/>
    <property type="project" value="TreeGrafter"/>
</dbReference>
<dbReference type="CDD" id="cd00430">
    <property type="entry name" value="PLPDE_III_AR"/>
    <property type="match status" value="1"/>
</dbReference>
<dbReference type="NCBIfam" id="TIGR00492">
    <property type="entry name" value="alr"/>
    <property type="match status" value="1"/>
</dbReference>
<comment type="function">
    <text evidence="4">Catalyzes the interconversion of L-alanine and D-alanine. May also act on other amino acids.</text>
</comment>
<comment type="similarity">
    <text evidence="4">Belongs to the alanine racemase family.</text>
</comment>
<feature type="active site" description="Proton acceptor; specific for L-alanine" evidence="4">
    <location>
        <position position="277"/>
    </location>
</feature>
<dbReference type="HAMAP" id="MF_01201">
    <property type="entry name" value="Ala_racemase"/>
    <property type="match status" value="1"/>
</dbReference>
<protein>
    <recommendedName>
        <fullName evidence="4">Alanine racemase</fullName>
        <ecNumber evidence="4">5.1.1.1</ecNumber>
    </recommendedName>
</protein>
<dbReference type="AlphaFoldDB" id="A0A9D1NQ06"/>
<dbReference type="Proteomes" id="UP000823960">
    <property type="component" value="Unassembled WGS sequence"/>
</dbReference>
<dbReference type="SUPFAM" id="SSF50621">
    <property type="entry name" value="Alanine racemase C-terminal domain-like"/>
    <property type="match status" value="1"/>
</dbReference>
<reference evidence="8" key="1">
    <citation type="submission" date="2020-10" db="EMBL/GenBank/DDBJ databases">
        <authorList>
            <person name="Gilroy R."/>
        </authorList>
    </citation>
    <scope>NUCLEOTIDE SEQUENCE</scope>
    <source>
        <strain evidence="8">1370</strain>
    </source>
</reference>
<dbReference type="InterPro" id="IPR009006">
    <property type="entry name" value="Ala_racemase/Decarboxylase_C"/>
</dbReference>